<accession>A0A834LIE3</accession>
<dbReference type="EMBL" id="WJXA01000008">
    <property type="protein sequence ID" value="KAF7135234.1"/>
    <property type="molecule type" value="Genomic_DNA"/>
</dbReference>
<keyword evidence="2" id="KW-1185">Reference proteome</keyword>
<proteinExistence type="predicted"/>
<comment type="caution">
    <text evidence="1">The sequence shown here is derived from an EMBL/GenBank/DDBJ whole genome shotgun (WGS) entry which is preliminary data.</text>
</comment>
<gene>
    <name evidence="1" type="ORF">RHSIM_Rhsim08G0048000</name>
</gene>
<protein>
    <submittedName>
        <fullName evidence="1">Uncharacterized protein</fullName>
    </submittedName>
</protein>
<evidence type="ECO:0000313" key="1">
    <source>
        <dbReference type="EMBL" id="KAF7135234.1"/>
    </source>
</evidence>
<name>A0A834LIE3_RHOSS</name>
<organism evidence="1 2">
    <name type="scientific">Rhododendron simsii</name>
    <name type="common">Sims's rhododendron</name>
    <dbReference type="NCBI Taxonomy" id="118357"/>
    <lineage>
        <taxon>Eukaryota</taxon>
        <taxon>Viridiplantae</taxon>
        <taxon>Streptophyta</taxon>
        <taxon>Embryophyta</taxon>
        <taxon>Tracheophyta</taxon>
        <taxon>Spermatophyta</taxon>
        <taxon>Magnoliopsida</taxon>
        <taxon>eudicotyledons</taxon>
        <taxon>Gunneridae</taxon>
        <taxon>Pentapetalae</taxon>
        <taxon>asterids</taxon>
        <taxon>Ericales</taxon>
        <taxon>Ericaceae</taxon>
        <taxon>Ericoideae</taxon>
        <taxon>Rhodoreae</taxon>
        <taxon>Rhododendron</taxon>
    </lineage>
</organism>
<dbReference type="AlphaFoldDB" id="A0A834LIE3"/>
<reference evidence="1" key="1">
    <citation type="submission" date="2019-11" db="EMBL/GenBank/DDBJ databases">
        <authorList>
            <person name="Liu Y."/>
            <person name="Hou J."/>
            <person name="Li T.-Q."/>
            <person name="Guan C.-H."/>
            <person name="Wu X."/>
            <person name="Wu H.-Z."/>
            <person name="Ling F."/>
            <person name="Zhang R."/>
            <person name="Shi X.-G."/>
            <person name="Ren J.-P."/>
            <person name="Chen E.-F."/>
            <person name="Sun J.-M."/>
        </authorList>
    </citation>
    <scope>NUCLEOTIDE SEQUENCE</scope>
    <source>
        <strain evidence="1">Adult_tree_wgs_1</strain>
        <tissue evidence="1">Leaves</tissue>
    </source>
</reference>
<dbReference type="OrthoDB" id="1932414at2759"/>
<sequence>MASTSRFSYQRLIHEGGFVDDDDQIRERVIGKAKSWSRVRSKVHIRRRLRVRIPGLKRFFRRKARVISVTPTPLKYHDKSLKGTHDFLRTYSTPRISQ</sequence>
<dbReference type="PANTHER" id="PTHR36795:SF2">
    <property type="entry name" value="OS01G0938400 PROTEIN"/>
    <property type="match status" value="1"/>
</dbReference>
<dbReference type="Proteomes" id="UP000626092">
    <property type="component" value="Unassembled WGS sequence"/>
</dbReference>
<dbReference type="PANTHER" id="PTHR36795">
    <property type="entry name" value="OS01G0938400 PROTEIN"/>
    <property type="match status" value="1"/>
</dbReference>
<evidence type="ECO:0000313" key="2">
    <source>
        <dbReference type="Proteomes" id="UP000626092"/>
    </source>
</evidence>